<dbReference type="Proteomes" id="UP000287563">
    <property type="component" value="Unassembled WGS sequence"/>
</dbReference>
<dbReference type="PROSITE" id="PS51831">
    <property type="entry name" value="HD"/>
    <property type="match status" value="1"/>
</dbReference>
<evidence type="ECO:0000313" key="2">
    <source>
        <dbReference type="EMBL" id="RWX55751.1"/>
    </source>
</evidence>
<dbReference type="InterPro" id="IPR003607">
    <property type="entry name" value="HD/PDEase_dom"/>
</dbReference>
<dbReference type="EMBL" id="RJLM01000003">
    <property type="protein sequence ID" value="RWX55751.1"/>
    <property type="molecule type" value="Genomic_DNA"/>
</dbReference>
<dbReference type="OrthoDB" id="9797344at2"/>
<accession>A0A444JRL3</accession>
<sequence>MESFKAITVTEQHLGKLEQQLKSYIQQLMTTDPAHDLSHIERVVTAAKSFAIAEQAQLAVIIPAAWLHDCVSLPKNHPERQNSSKLAAIEALRVLRDINYPAIYFDEITHAIEAHSYSANVQVKTIEAAIVQDADRIDALGAVGIARCIQVSTSFNARLYSDDDPFCQAREYNDKDFCVDHFYNKLFKLEKSMNTKAGRAEAHKRTVYMKGFLEQLKYEIGQK</sequence>
<evidence type="ECO:0000259" key="1">
    <source>
        <dbReference type="PROSITE" id="PS51831"/>
    </source>
</evidence>
<dbReference type="PANTHER" id="PTHR33594:SF1">
    <property type="entry name" value="HD_PDEASE DOMAIN-CONTAINING PROTEIN"/>
    <property type="match status" value="1"/>
</dbReference>
<name>A0A444JRL3_9GAMM</name>
<dbReference type="CDD" id="cd00077">
    <property type="entry name" value="HDc"/>
    <property type="match status" value="1"/>
</dbReference>
<proteinExistence type="predicted"/>
<dbReference type="InterPro" id="IPR006674">
    <property type="entry name" value="HD_domain"/>
</dbReference>
<dbReference type="Gene3D" id="1.10.3210.50">
    <property type="match status" value="1"/>
</dbReference>
<evidence type="ECO:0000313" key="3">
    <source>
        <dbReference type="Proteomes" id="UP000287563"/>
    </source>
</evidence>
<keyword evidence="3" id="KW-1185">Reference proteome</keyword>
<dbReference type="PANTHER" id="PTHR33594">
    <property type="entry name" value="SUPERFAMILY HYDROLASE, PUTATIVE (AFU_ORTHOLOGUE AFUA_1G03035)-RELATED"/>
    <property type="match status" value="1"/>
</dbReference>
<dbReference type="AlphaFoldDB" id="A0A444JRL3"/>
<dbReference type="Pfam" id="PF01966">
    <property type="entry name" value="HD"/>
    <property type="match status" value="1"/>
</dbReference>
<feature type="domain" description="HD" evidence="1">
    <location>
        <begin position="36"/>
        <end position="140"/>
    </location>
</feature>
<reference evidence="2 3" key="1">
    <citation type="submission" date="2018-11" db="EMBL/GenBank/DDBJ databases">
        <title>Photobacterium sp. BEI247 sp. nov., a marine bacterium isolated from Yongle Blue Hole in the South China Sea.</title>
        <authorList>
            <person name="Wang X."/>
        </authorList>
    </citation>
    <scope>NUCLEOTIDE SEQUENCE [LARGE SCALE GENOMIC DNA]</scope>
    <source>
        <strain evidence="3">BEI247</strain>
    </source>
</reference>
<comment type="caution">
    <text evidence="2">The sequence shown here is derived from an EMBL/GenBank/DDBJ whole genome shotgun (WGS) entry which is preliminary data.</text>
</comment>
<organism evidence="2 3">
    <name type="scientific">Photobacterium chitinilyticum</name>
    <dbReference type="NCBI Taxonomy" id="2485123"/>
    <lineage>
        <taxon>Bacteria</taxon>
        <taxon>Pseudomonadati</taxon>
        <taxon>Pseudomonadota</taxon>
        <taxon>Gammaproteobacteria</taxon>
        <taxon>Vibrionales</taxon>
        <taxon>Vibrionaceae</taxon>
        <taxon>Photobacterium</taxon>
    </lineage>
</organism>
<protein>
    <submittedName>
        <fullName evidence="2">HD domain-containing protein</fullName>
    </submittedName>
</protein>
<gene>
    <name evidence="2" type="ORF">EDI28_10430</name>
</gene>
<dbReference type="SUPFAM" id="SSF109604">
    <property type="entry name" value="HD-domain/PDEase-like"/>
    <property type="match status" value="1"/>
</dbReference>